<dbReference type="AlphaFoldDB" id="A0A084B2F3"/>
<protein>
    <submittedName>
        <fullName evidence="2">Uncharacterized protein</fullName>
    </submittedName>
</protein>
<accession>A0A084B2F3</accession>
<dbReference type="HOGENOM" id="CLU_763278_0_0_1"/>
<gene>
    <name evidence="2" type="ORF">S7711_10649</name>
</gene>
<evidence type="ECO:0000313" key="2">
    <source>
        <dbReference type="EMBL" id="KEY71732.1"/>
    </source>
</evidence>
<dbReference type="EMBL" id="KL648207">
    <property type="protein sequence ID" value="KEY71732.1"/>
    <property type="molecule type" value="Genomic_DNA"/>
</dbReference>
<proteinExistence type="predicted"/>
<keyword evidence="3" id="KW-1185">Reference proteome</keyword>
<organism evidence="2 3">
    <name type="scientific">Stachybotrys chartarum (strain CBS 109288 / IBT 7711)</name>
    <name type="common">Toxic black mold</name>
    <name type="synonym">Stilbospora chartarum</name>
    <dbReference type="NCBI Taxonomy" id="1280523"/>
    <lineage>
        <taxon>Eukaryota</taxon>
        <taxon>Fungi</taxon>
        <taxon>Dikarya</taxon>
        <taxon>Ascomycota</taxon>
        <taxon>Pezizomycotina</taxon>
        <taxon>Sordariomycetes</taxon>
        <taxon>Hypocreomycetidae</taxon>
        <taxon>Hypocreales</taxon>
        <taxon>Stachybotryaceae</taxon>
        <taxon>Stachybotrys</taxon>
    </lineage>
</organism>
<dbReference type="OrthoDB" id="10516261at2759"/>
<reference evidence="2 3" key="1">
    <citation type="journal article" date="2014" name="BMC Genomics">
        <title>Comparative genome sequencing reveals chemotype-specific gene clusters in the toxigenic black mold Stachybotrys.</title>
        <authorList>
            <person name="Semeiks J."/>
            <person name="Borek D."/>
            <person name="Otwinowski Z."/>
            <person name="Grishin N.V."/>
        </authorList>
    </citation>
    <scope>NUCLEOTIDE SEQUENCE [LARGE SCALE GENOMIC DNA]</scope>
    <source>
        <strain evidence="3">CBS 109288 / IBT 7711</strain>
    </source>
</reference>
<evidence type="ECO:0000313" key="3">
    <source>
        <dbReference type="Proteomes" id="UP000028045"/>
    </source>
</evidence>
<feature type="region of interest" description="Disordered" evidence="1">
    <location>
        <begin position="253"/>
        <end position="281"/>
    </location>
</feature>
<evidence type="ECO:0000256" key="1">
    <source>
        <dbReference type="SAM" id="MobiDB-lite"/>
    </source>
</evidence>
<name>A0A084B2F3_STACB</name>
<dbReference type="Proteomes" id="UP000028045">
    <property type="component" value="Unassembled WGS sequence"/>
</dbReference>
<sequence>MAIPTKRMPEPDSDDIMQSADPAIINDGNLQFMSDGRRDESTASSILGPQIAGFVFKSDSDTQGQDDDDLLIKKVIATYRAKNSKTAFGHGYLGSTSHLRQAQKIPRIHNAETISKDNTKGHEARMSKLCADLAPKIFHRQRPGSSILLNHRPSFARGSRLIEGTRTTGQRTYDGIEATSTTQGIVPARRIPVRTYNEPSLLVSQGKPSPANETAANVRSIMLSSDLGLNTPNAQRFQKYMNMVTAAQRNSGELNTGDIQGVPGFMPPDPGPEQKPGSGSLSLEELWKTPSELLEYARAINWLKAPRAE</sequence>